<sequence length="182" mass="18985">MRGLVGAAIGLAAVLSGCSAAPAGSVPAPAPAGATYPLPPRPVRPGETPLHIAPATEGDTVFEVIGLTTGMATILGSHAEWPAKGQFVRIRLVVINNGRSSVLFDTNRQLLLTADGQTHVPDSQAMLIKRQPGQFDLGAADRLELDLYYDIPEDGTPTALRAFGGPSLQDLQDTTGVDIPLR</sequence>
<protein>
    <submittedName>
        <fullName evidence="3">DUF4352 domain-containing protein</fullName>
    </submittedName>
</protein>
<feature type="chain" id="PRO_5046089774" evidence="1">
    <location>
        <begin position="24"/>
        <end position="182"/>
    </location>
</feature>
<dbReference type="Proteomes" id="UP000820669">
    <property type="component" value="Unassembled WGS sequence"/>
</dbReference>
<name>A0ABX1S3P9_9PSEU</name>
<feature type="domain" description="DUF4352" evidence="2">
    <location>
        <begin position="82"/>
        <end position="161"/>
    </location>
</feature>
<dbReference type="InterPro" id="IPR029051">
    <property type="entry name" value="DUF4352"/>
</dbReference>
<organism evidence="3 4">
    <name type="scientific">Pseudonocardia acidicola</name>
    <dbReference type="NCBI Taxonomy" id="2724939"/>
    <lineage>
        <taxon>Bacteria</taxon>
        <taxon>Bacillati</taxon>
        <taxon>Actinomycetota</taxon>
        <taxon>Actinomycetes</taxon>
        <taxon>Pseudonocardiales</taxon>
        <taxon>Pseudonocardiaceae</taxon>
        <taxon>Pseudonocardia</taxon>
    </lineage>
</organism>
<gene>
    <name evidence="3" type="ORF">HF526_02215</name>
</gene>
<dbReference type="PROSITE" id="PS51257">
    <property type="entry name" value="PROKAR_LIPOPROTEIN"/>
    <property type="match status" value="1"/>
</dbReference>
<proteinExistence type="predicted"/>
<feature type="signal peptide" evidence="1">
    <location>
        <begin position="1"/>
        <end position="23"/>
    </location>
</feature>
<keyword evidence="1" id="KW-0732">Signal</keyword>
<dbReference type="EMBL" id="JAAXLA010000003">
    <property type="protein sequence ID" value="NMH96146.1"/>
    <property type="molecule type" value="Genomic_DNA"/>
</dbReference>
<evidence type="ECO:0000313" key="3">
    <source>
        <dbReference type="EMBL" id="NMH96146.1"/>
    </source>
</evidence>
<reference evidence="3 4" key="1">
    <citation type="submission" date="2020-04" db="EMBL/GenBank/DDBJ databases">
        <authorList>
            <person name="Klaysubun C."/>
            <person name="Duangmal K."/>
            <person name="Lipun K."/>
        </authorList>
    </citation>
    <scope>NUCLEOTIDE SEQUENCE [LARGE SCALE GENOMIC DNA]</scope>
    <source>
        <strain evidence="3 4">K10HN5</strain>
    </source>
</reference>
<evidence type="ECO:0000259" key="2">
    <source>
        <dbReference type="Pfam" id="PF11611"/>
    </source>
</evidence>
<dbReference type="Pfam" id="PF11611">
    <property type="entry name" value="DUF4352"/>
    <property type="match status" value="1"/>
</dbReference>
<evidence type="ECO:0000313" key="4">
    <source>
        <dbReference type="Proteomes" id="UP000820669"/>
    </source>
</evidence>
<accession>A0ABX1S3P9</accession>
<comment type="caution">
    <text evidence="3">The sequence shown here is derived from an EMBL/GenBank/DDBJ whole genome shotgun (WGS) entry which is preliminary data.</text>
</comment>
<keyword evidence="4" id="KW-1185">Reference proteome</keyword>
<evidence type="ECO:0000256" key="1">
    <source>
        <dbReference type="SAM" id="SignalP"/>
    </source>
</evidence>